<dbReference type="InterPro" id="IPR004326">
    <property type="entry name" value="Mlo"/>
</dbReference>
<reference evidence="10 11" key="1">
    <citation type="submission" date="2022-12" db="EMBL/GenBank/DDBJ databases">
        <title>Chromosome-scale assembly of the Ensete ventricosum genome.</title>
        <authorList>
            <person name="Dussert Y."/>
            <person name="Stocks J."/>
            <person name="Wendawek A."/>
            <person name="Woldeyes F."/>
            <person name="Nichols R.A."/>
            <person name="Borrell J.S."/>
        </authorList>
    </citation>
    <scope>NUCLEOTIDE SEQUENCE [LARGE SCALE GENOMIC DNA]</scope>
    <source>
        <strain evidence="11">cv. Maze</strain>
        <tissue evidence="10">Seeds</tissue>
    </source>
</reference>
<keyword evidence="5 9" id="KW-1133">Transmembrane helix</keyword>
<accession>A0AAV8PN25</accession>
<protein>
    <recommendedName>
        <fullName evidence="12">MLO-like protein</fullName>
    </recommendedName>
</protein>
<feature type="transmembrane region" description="Helical" evidence="9">
    <location>
        <begin position="141"/>
        <end position="162"/>
    </location>
</feature>
<feature type="compositionally biased region" description="Polar residues" evidence="8">
    <location>
        <begin position="203"/>
        <end position="214"/>
    </location>
</feature>
<dbReference type="PANTHER" id="PTHR31942:SF126">
    <property type="entry name" value="MLO-LIKE PROTEIN"/>
    <property type="match status" value="1"/>
</dbReference>
<evidence type="ECO:0000256" key="8">
    <source>
        <dbReference type="SAM" id="MobiDB-lite"/>
    </source>
</evidence>
<dbReference type="AlphaFoldDB" id="A0AAV8PN25"/>
<keyword evidence="3 9" id="KW-0812">Transmembrane</keyword>
<feature type="region of interest" description="Disordered" evidence="8">
    <location>
        <begin position="196"/>
        <end position="218"/>
    </location>
</feature>
<dbReference type="GO" id="GO:0016020">
    <property type="term" value="C:membrane"/>
    <property type="evidence" value="ECO:0007669"/>
    <property type="project" value="UniProtKB-SubCell"/>
</dbReference>
<feature type="transmembrane region" description="Helical" evidence="9">
    <location>
        <begin position="59"/>
        <end position="80"/>
    </location>
</feature>
<keyword evidence="6 9" id="KW-0472">Membrane</keyword>
<dbReference type="PANTHER" id="PTHR31942">
    <property type="entry name" value="MLO-LIKE PROTEIN 1"/>
    <property type="match status" value="1"/>
</dbReference>
<keyword evidence="7" id="KW-0568">Pathogenesis-related protein</keyword>
<dbReference type="Proteomes" id="UP001222027">
    <property type="component" value="Unassembled WGS sequence"/>
</dbReference>
<evidence type="ECO:0000256" key="6">
    <source>
        <dbReference type="ARBA" id="ARBA00023136"/>
    </source>
</evidence>
<feature type="transmembrane region" description="Helical" evidence="9">
    <location>
        <begin position="86"/>
        <end position="107"/>
    </location>
</feature>
<evidence type="ECO:0000313" key="11">
    <source>
        <dbReference type="Proteomes" id="UP001222027"/>
    </source>
</evidence>
<evidence type="ECO:0008006" key="12">
    <source>
        <dbReference type="Google" id="ProtNLM"/>
    </source>
</evidence>
<gene>
    <name evidence="10" type="ORF">OPV22_032543</name>
</gene>
<comment type="similarity">
    <text evidence="2">Belongs to the MLO family.</text>
</comment>
<comment type="subcellular location">
    <subcellularLocation>
        <location evidence="1">Membrane</location>
        <topology evidence="1">Multi-pass membrane protein</topology>
    </subcellularLocation>
</comment>
<evidence type="ECO:0000313" key="10">
    <source>
        <dbReference type="EMBL" id="KAJ8459617.1"/>
    </source>
</evidence>
<organism evidence="10 11">
    <name type="scientific">Ensete ventricosum</name>
    <name type="common">Abyssinian banana</name>
    <name type="synonym">Musa ensete</name>
    <dbReference type="NCBI Taxonomy" id="4639"/>
    <lineage>
        <taxon>Eukaryota</taxon>
        <taxon>Viridiplantae</taxon>
        <taxon>Streptophyta</taxon>
        <taxon>Embryophyta</taxon>
        <taxon>Tracheophyta</taxon>
        <taxon>Spermatophyta</taxon>
        <taxon>Magnoliopsida</taxon>
        <taxon>Liliopsida</taxon>
        <taxon>Zingiberales</taxon>
        <taxon>Musaceae</taxon>
        <taxon>Ensete</taxon>
    </lineage>
</organism>
<evidence type="ECO:0000256" key="3">
    <source>
        <dbReference type="ARBA" id="ARBA00022692"/>
    </source>
</evidence>
<evidence type="ECO:0000256" key="7">
    <source>
        <dbReference type="ARBA" id="ARBA00023265"/>
    </source>
</evidence>
<dbReference type="Pfam" id="PF03094">
    <property type="entry name" value="Mlo"/>
    <property type="match status" value="2"/>
</dbReference>
<feature type="region of interest" description="Disordered" evidence="8">
    <location>
        <begin position="249"/>
        <end position="271"/>
    </location>
</feature>
<proteinExistence type="inferred from homology"/>
<keyword evidence="11" id="KW-1185">Reference proteome</keyword>
<dbReference type="EMBL" id="JAQQAF010000009">
    <property type="protein sequence ID" value="KAJ8459617.1"/>
    <property type="molecule type" value="Genomic_DNA"/>
</dbReference>
<evidence type="ECO:0000256" key="2">
    <source>
        <dbReference type="ARBA" id="ARBA00006574"/>
    </source>
</evidence>
<comment type="caution">
    <text evidence="10">The sequence shown here is derived from an EMBL/GenBank/DDBJ whole genome shotgun (WGS) entry which is preliminary data.</text>
</comment>
<sequence>MALGRLKVCVIRQFVSSVPKVDYLTLRHGFVIAHLAPQSSSKFNFQKYIKRSLEEDFKVVVGISPTIWFIAVCFLLFNTHGWRSSLWLPFIPLIIVLMVGTKLQVIITKMAIQIMERGDVVKGVPVVRPADKLFWFNRPDLLLFLIHFVLFQNAFQLAFFAWSRVLCSSVTLPLYALVTQRVATALRKWHHTARKRLKENRRSGSVTPSLSTRRAATPTHGLSPVHLLQYYHNEADSLQASPKKFTIDDDQYDPDELTPPPHHSFDESFSHYRKPATLKGLMKEKQEMKENMKVH</sequence>
<evidence type="ECO:0000256" key="5">
    <source>
        <dbReference type="ARBA" id="ARBA00022989"/>
    </source>
</evidence>
<evidence type="ECO:0000256" key="9">
    <source>
        <dbReference type="SAM" id="Phobius"/>
    </source>
</evidence>
<name>A0AAV8PN25_ENSVE</name>
<evidence type="ECO:0000256" key="1">
    <source>
        <dbReference type="ARBA" id="ARBA00004141"/>
    </source>
</evidence>
<keyword evidence="4" id="KW-0611">Plant defense</keyword>
<evidence type="ECO:0000256" key="4">
    <source>
        <dbReference type="ARBA" id="ARBA00022821"/>
    </source>
</evidence>
<dbReference type="GO" id="GO:0006952">
    <property type="term" value="P:defense response"/>
    <property type="evidence" value="ECO:0007669"/>
    <property type="project" value="UniProtKB-KW"/>
</dbReference>